<accession>A0A9P6FU16</accession>
<keyword evidence="2" id="KW-0378">Hydrolase</keyword>
<sequence>WSHSGLTTLTNEEVVGELMWTQKYIYDHTGYKISYFRPPYGDIDNRVRAIARQLGFKTVIWSHNWDTQDWQLPEKTITQKQVVGIFKKGLSDLSARKRGVITLEHDGDKQMTNMARTLLDMGIKYGMKPMDIPKCMGDPIGYNEVPEDAVLPAPAPAPKKPAPPARQPPPSSPNVPVPASLKPGKVAKPAENIKPASINQDSPIKQASDNTDDSIQKTGTTEQGELSSLGDNKTSFAVPFGASYSSWSMACWTAAALLLGWTI</sequence>
<dbReference type="AlphaFoldDB" id="A0A9P6FU16"/>
<dbReference type="PROSITE" id="PS51677">
    <property type="entry name" value="NODB"/>
    <property type="match status" value="1"/>
</dbReference>
<dbReference type="SUPFAM" id="SSF88713">
    <property type="entry name" value="Glycoside hydrolase/deacetylase"/>
    <property type="match status" value="1"/>
</dbReference>
<dbReference type="InterPro" id="IPR050248">
    <property type="entry name" value="Polysacc_deacetylase_ArnD"/>
</dbReference>
<dbReference type="GO" id="GO:0004099">
    <property type="term" value="F:chitin deacetylase activity"/>
    <property type="evidence" value="ECO:0007669"/>
    <property type="project" value="TreeGrafter"/>
</dbReference>
<protein>
    <submittedName>
        <fullName evidence="5">Chitin deacetylase</fullName>
    </submittedName>
</protein>
<organism evidence="5 6">
    <name type="scientific">Lunasporangiospora selenospora</name>
    <dbReference type="NCBI Taxonomy" id="979761"/>
    <lineage>
        <taxon>Eukaryota</taxon>
        <taxon>Fungi</taxon>
        <taxon>Fungi incertae sedis</taxon>
        <taxon>Mucoromycota</taxon>
        <taxon>Mortierellomycotina</taxon>
        <taxon>Mortierellomycetes</taxon>
        <taxon>Mortierellales</taxon>
        <taxon>Mortierellaceae</taxon>
        <taxon>Lunasporangiospora</taxon>
    </lineage>
</organism>
<dbReference type="PANTHER" id="PTHR10587:SF133">
    <property type="entry name" value="CHITIN DEACETYLASE 1-RELATED"/>
    <property type="match status" value="1"/>
</dbReference>
<keyword evidence="6" id="KW-1185">Reference proteome</keyword>
<feature type="compositionally biased region" description="Pro residues" evidence="3">
    <location>
        <begin position="153"/>
        <end position="176"/>
    </location>
</feature>
<dbReference type="Proteomes" id="UP000780801">
    <property type="component" value="Unassembled WGS sequence"/>
</dbReference>
<comment type="caution">
    <text evidence="5">The sequence shown here is derived from an EMBL/GenBank/DDBJ whole genome shotgun (WGS) entry which is preliminary data.</text>
</comment>
<evidence type="ECO:0000259" key="4">
    <source>
        <dbReference type="PROSITE" id="PS51677"/>
    </source>
</evidence>
<name>A0A9P6FU16_9FUNG</name>
<dbReference type="OrthoDB" id="407355at2759"/>
<proteinExistence type="predicted"/>
<dbReference type="PANTHER" id="PTHR10587">
    <property type="entry name" value="GLYCOSYL TRANSFERASE-RELATED"/>
    <property type="match status" value="1"/>
</dbReference>
<feature type="compositionally biased region" description="Polar residues" evidence="3">
    <location>
        <begin position="197"/>
        <end position="209"/>
    </location>
</feature>
<dbReference type="GO" id="GO:0009272">
    <property type="term" value="P:fungal-type cell wall biogenesis"/>
    <property type="evidence" value="ECO:0007669"/>
    <property type="project" value="UniProtKB-ARBA"/>
</dbReference>
<dbReference type="Gene3D" id="3.20.20.370">
    <property type="entry name" value="Glycoside hydrolase/deacetylase"/>
    <property type="match status" value="1"/>
</dbReference>
<dbReference type="GO" id="GO:0005975">
    <property type="term" value="P:carbohydrate metabolic process"/>
    <property type="evidence" value="ECO:0007669"/>
    <property type="project" value="InterPro"/>
</dbReference>
<feature type="non-terminal residue" evidence="5">
    <location>
        <position position="263"/>
    </location>
</feature>
<evidence type="ECO:0000256" key="2">
    <source>
        <dbReference type="ARBA" id="ARBA00022801"/>
    </source>
</evidence>
<evidence type="ECO:0000313" key="5">
    <source>
        <dbReference type="EMBL" id="KAF9581206.1"/>
    </source>
</evidence>
<dbReference type="EMBL" id="JAABOA010001613">
    <property type="protein sequence ID" value="KAF9581206.1"/>
    <property type="molecule type" value="Genomic_DNA"/>
</dbReference>
<evidence type="ECO:0000256" key="1">
    <source>
        <dbReference type="ARBA" id="ARBA00022723"/>
    </source>
</evidence>
<evidence type="ECO:0000256" key="3">
    <source>
        <dbReference type="SAM" id="MobiDB-lite"/>
    </source>
</evidence>
<feature type="domain" description="NodB homology" evidence="4">
    <location>
        <begin position="1"/>
        <end position="130"/>
    </location>
</feature>
<dbReference type="Pfam" id="PF01522">
    <property type="entry name" value="Polysacc_deac_1"/>
    <property type="match status" value="1"/>
</dbReference>
<reference evidence="5" key="1">
    <citation type="journal article" date="2020" name="Fungal Divers.">
        <title>Resolving the Mortierellaceae phylogeny through synthesis of multi-gene phylogenetics and phylogenomics.</title>
        <authorList>
            <person name="Vandepol N."/>
            <person name="Liber J."/>
            <person name="Desiro A."/>
            <person name="Na H."/>
            <person name="Kennedy M."/>
            <person name="Barry K."/>
            <person name="Grigoriev I.V."/>
            <person name="Miller A.N."/>
            <person name="O'Donnell K."/>
            <person name="Stajich J.E."/>
            <person name="Bonito G."/>
        </authorList>
    </citation>
    <scope>NUCLEOTIDE SEQUENCE</scope>
    <source>
        <strain evidence="5">KOD1015</strain>
    </source>
</reference>
<dbReference type="InterPro" id="IPR002509">
    <property type="entry name" value="NODB_dom"/>
</dbReference>
<dbReference type="InterPro" id="IPR011330">
    <property type="entry name" value="Glyco_hydro/deAcase_b/a-brl"/>
</dbReference>
<dbReference type="GO" id="GO:0046872">
    <property type="term" value="F:metal ion binding"/>
    <property type="evidence" value="ECO:0007669"/>
    <property type="project" value="UniProtKB-KW"/>
</dbReference>
<feature type="compositionally biased region" description="Polar residues" evidence="3">
    <location>
        <begin position="216"/>
        <end position="232"/>
    </location>
</feature>
<keyword evidence="1" id="KW-0479">Metal-binding</keyword>
<dbReference type="GO" id="GO:0016020">
    <property type="term" value="C:membrane"/>
    <property type="evidence" value="ECO:0007669"/>
    <property type="project" value="TreeGrafter"/>
</dbReference>
<gene>
    <name evidence="5" type="primary">CDA2_2</name>
    <name evidence="5" type="ORF">BGW38_001871</name>
</gene>
<evidence type="ECO:0000313" key="6">
    <source>
        <dbReference type="Proteomes" id="UP000780801"/>
    </source>
</evidence>
<feature type="region of interest" description="Disordered" evidence="3">
    <location>
        <begin position="147"/>
        <end position="232"/>
    </location>
</feature>